<dbReference type="GO" id="GO:0003677">
    <property type="term" value="F:DNA binding"/>
    <property type="evidence" value="ECO:0007669"/>
    <property type="project" value="UniProtKB-KW"/>
</dbReference>
<sequence>MDDYPAHSLHRHIYQLRKSRQLTQEQMADRLALSVNGYAKIEHGKTRLSVERLGQLARIFEVSIHELLNPHQDYPPLKSASYRRPYAIKSS</sequence>
<dbReference type="CDD" id="cd00093">
    <property type="entry name" value="HTH_XRE"/>
    <property type="match status" value="1"/>
</dbReference>
<dbReference type="EMBL" id="LR134343">
    <property type="protein sequence ID" value="VEG12653.1"/>
    <property type="molecule type" value="Genomic_DNA"/>
</dbReference>
<name>A0A448GV21_9GAMM</name>
<dbReference type="PANTHER" id="PTHR46558:SF11">
    <property type="entry name" value="HTH-TYPE TRANSCRIPTIONAL REGULATOR XRE"/>
    <property type="match status" value="1"/>
</dbReference>
<feature type="region of interest" description="Disordered" evidence="2">
    <location>
        <begin position="71"/>
        <end position="91"/>
    </location>
</feature>
<dbReference type="Gene3D" id="1.10.260.40">
    <property type="entry name" value="lambda repressor-like DNA-binding domains"/>
    <property type="match status" value="1"/>
</dbReference>
<gene>
    <name evidence="4" type="ORF">NCTC10297_00582</name>
</gene>
<keyword evidence="1" id="KW-0238">DNA-binding</keyword>
<protein>
    <submittedName>
        <fullName evidence="4">Anaerobic benzoate catabolism transcriptional regulator</fullName>
    </submittedName>
</protein>
<evidence type="ECO:0000313" key="5">
    <source>
        <dbReference type="Proteomes" id="UP000274100"/>
    </source>
</evidence>
<dbReference type="RefSeq" id="WP_126329962.1">
    <property type="nucleotide sequence ID" value="NZ_LR134343.1"/>
</dbReference>
<feature type="domain" description="HTH cro/C1-type" evidence="3">
    <location>
        <begin position="13"/>
        <end position="67"/>
    </location>
</feature>
<dbReference type="SUPFAM" id="SSF47413">
    <property type="entry name" value="lambda repressor-like DNA-binding domains"/>
    <property type="match status" value="1"/>
</dbReference>
<dbReference type="InterPro" id="IPR010982">
    <property type="entry name" value="Lambda_DNA-bd_dom_sf"/>
</dbReference>
<evidence type="ECO:0000313" key="4">
    <source>
        <dbReference type="EMBL" id="VEG12653.1"/>
    </source>
</evidence>
<dbReference type="KEGG" id="mcun:NCTC10297_00582"/>
<dbReference type="Proteomes" id="UP000274100">
    <property type="component" value="Chromosome"/>
</dbReference>
<evidence type="ECO:0000256" key="2">
    <source>
        <dbReference type="SAM" id="MobiDB-lite"/>
    </source>
</evidence>
<organism evidence="4 5">
    <name type="scientific">Moraxella cuniculi</name>
    <dbReference type="NCBI Taxonomy" id="34061"/>
    <lineage>
        <taxon>Bacteria</taxon>
        <taxon>Pseudomonadati</taxon>
        <taxon>Pseudomonadota</taxon>
        <taxon>Gammaproteobacteria</taxon>
        <taxon>Moraxellales</taxon>
        <taxon>Moraxellaceae</taxon>
        <taxon>Moraxella</taxon>
    </lineage>
</organism>
<dbReference type="PANTHER" id="PTHR46558">
    <property type="entry name" value="TRACRIPTIONAL REGULATORY PROTEIN-RELATED-RELATED"/>
    <property type="match status" value="1"/>
</dbReference>
<accession>A0A448GV21</accession>
<reference evidence="4 5" key="1">
    <citation type="submission" date="2018-12" db="EMBL/GenBank/DDBJ databases">
        <authorList>
            <consortium name="Pathogen Informatics"/>
        </authorList>
    </citation>
    <scope>NUCLEOTIDE SEQUENCE [LARGE SCALE GENOMIC DNA]</scope>
    <source>
        <strain evidence="4 5">NCTC10297</strain>
    </source>
</reference>
<dbReference type="Pfam" id="PF01381">
    <property type="entry name" value="HTH_3"/>
    <property type="match status" value="1"/>
</dbReference>
<evidence type="ECO:0000259" key="3">
    <source>
        <dbReference type="PROSITE" id="PS50943"/>
    </source>
</evidence>
<dbReference type="SMART" id="SM00530">
    <property type="entry name" value="HTH_XRE"/>
    <property type="match status" value="1"/>
</dbReference>
<proteinExistence type="predicted"/>
<dbReference type="InterPro" id="IPR001387">
    <property type="entry name" value="Cro/C1-type_HTH"/>
</dbReference>
<dbReference type="AlphaFoldDB" id="A0A448GV21"/>
<dbReference type="OrthoDB" id="9800901at2"/>
<evidence type="ECO:0000256" key="1">
    <source>
        <dbReference type="ARBA" id="ARBA00023125"/>
    </source>
</evidence>
<dbReference type="PROSITE" id="PS50943">
    <property type="entry name" value="HTH_CROC1"/>
    <property type="match status" value="1"/>
</dbReference>